<organism evidence="1 2">
    <name type="scientific">Actinokineospora cianjurensis</name>
    <dbReference type="NCBI Taxonomy" id="585224"/>
    <lineage>
        <taxon>Bacteria</taxon>
        <taxon>Bacillati</taxon>
        <taxon>Actinomycetota</taxon>
        <taxon>Actinomycetes</taxon>
        <taxon>Pseudonocardiales</taxon>
        <taxon>Pseudonocardiaceae</taxon>
        <taxon>Actinokineospora</taxon>
    </lineage>
</organism>
<name>A0A421B8I4_9PSEU</name>
<gene>
    <name evidence="1" type="ORF">CLV68_1206</name>
</gene>
<protein>
    <submittedName>
        <fullName evidence="1">Uncharacterized protein</fullName>
    </submittedName>
</protein>
<evidence type="ECO:0000313" key="2">
    <source>
        <dbReference type="Proteomes" id="UP000282454"/>
    </source>
</evidence>
<keyword evidence="2" id="KW-1185">Reference proteome</keyword>
<accession>A0A421B8I4</accession>
<dbReference type="AlphaFoldDB" id="A0A421B8I4"/>
<sequence length="296" mass="31961">MGGWRVVRPGATGVYRDPGPAQPLFRVTPERTGVWYAGHESPASWAVGESQGQVHLGQTGTLALRMSCVGSAACEYLELLDARRQQVSTRVVTQEMSANRASDHISRPEQRLFGAGHMRDPESGPLGKIEARPYDGLHVTLVQHRRSALHEQLGNTLSVQFCDKSLQALGTSPLVPLAGDRRADDNEVESAQVMNCGCGPESLATIHLVPVQLLCVPGAPKSHQPVSRFVKTACFEQGSRENVEATLISLKEGLVGEGLGGGEHRVRLGTRQLLTRSRHTGQALGVRRVAAVMMRS</sequence>
<dbReference type="Proteomes" id="UP000282454">
    <property type="component" value="Unassembled WGS sequence"/>
</dbReference>
<comment type="caution">
    <text evidence="1">The sequence shown here is derived from an EMBL/GenBank/DDBJ whole genome shotgun (WGS) entry which is preliminary data.</text>
</comment>
<proteinExistence type="predicted"/>
<reference evidence="1 2" key="1">
    <citation type="submission" date="2018-10" db="EMBL/GenBank/DDBJ databases">
        <title>Genomic Encyclopedia of Archaeal and Bacterial Type Strains, Phase II (KMG-II): from individual species to whole genera.</title>
        <authorList>
            <person name="Goeker M."/>
        </authorList>
    </citation>
    <scope>NUCLEOTIDE SEQUENCE [LARGE SCALE GENOMIC DNA]</scope>
    <source>
        <strain evidence="1 2">DSM 45657</strain>
    </source>
</reference>
<evidence type="ECO:0000313" key="1">
    <source>
        <dbReference type="EMBL" id="RLK60697.1"/>
    </source>
</evidence>
<dbReference type="EMBL" id="RCDD01000001">
    <property type="protein sequence ID" value="RLK60697.1"/>
    <property type="molecule type" value="Genomic_DNA"/>
</dbReference>